<evidence type="ECO:0000313" key="3">
    <source>
        <dbReference type="Proteomes" id="UP000828314"/>
    </source>
</evidence>
<keyword evidence="3" id="KW-1185">Reference proteome</keyword>
<protein>
    <submittedName>
        <fullName evidence="2">Glycoprotein</fullName>
    </submittedName>
</protein>
<dbReference type="Proteomes" id="UP000828314">
    <property type="component" value="Segment"/>
</dbReference>
<dbReference type="RefSeq" id="YP_010798710.1">
    <property type="nucleotide sequence ID" value="NC_076510.1"/>
</dbReference>
<organism evidence="2 3">
    <name type="scientific">Sowthistle yellow vein virus</name>
    <dbReference type="NCBI Taxonomy" id="2358214"/>
    <lineage>
        <taxon>Viruses</taxon>
        <taxon>Riboviria</taxon>
        <taxon>Orthornavirae</taxon>
        <taxon>Negarnaviricota</taxon>
        <taxon>Haploviricotina</taxon>
        <taxon>Monjiviricetes</taxon>
        <taxon>Mononegavirales</taxon>
        <taxon>Rhabdoviridae</taxon>
        <taxon>Betarhabdovirinae</taxon>
        <taxon>Betanucleorhabdovirus</taxon>
        <taxon>Betanucleorhabdovirus venasonchi</taxon>
    </lineage>
</organism>
<reference evidence="2" key="1">
    <citation type="journal article" date="2020" name="Virus Res.">
        <title>Lost and Found: Rediscovery and Genomic Characterization of Sowthistle Yellow Vein Virus After a 30+ Year Hiatus.</title>
        <authorList>
            <person name="Stenger D.C."/>
            <person name="Burbank L.P."/>
            <person name="Wang R."/>
            <person name="Stewart A.A."/>
            <person name="Mathias C."/>
            <person name="Goodin M.M."/>
        </authorList>
    </citation>
    <scope>NUCLEOTIDE SEQUENCE</scope>
    <source>
        <strain evidence="2">HWY65</strain>
    </source>
</reference>
<keyword evidence="1" id="KW-0812">Transmembrane</keyword>
<evidence type="ECO:0000256" key="1">
    <source>
        <dbReference type="SAM" id="Phobius"/>
    </source>
</evidence>
<name>A0AAE7ADG3_9RHAB</name>
<evidence type="ECO:0000313" key="2">
    <source>
        <dbReference type="EMBL" id="QJQ80126.1"/>
    </source>
</evidence>
<sequence length="638" mass="70704">MGLYQAIIIITFCSAVMCIKGDGNDDGKSFDSLKDEIAKRNPIHATSKTLGYGHDSIQPYYICDNMTSGSQLPLNAWHYSCKQSCTDKESKAAINITRMTWKYEGDDIPAYKVSTNEVCYTAHENVWGYCSQTQTITPVATTLEDRAKIPASIFTPASHIEGSKTLVNSGHAPCEYLSDNTNCARDYVVTYRPGKITKKSEAAPVYLTIYGDGIRTNPTTGHLIQNDVAWFWNPVTNADTKCGWYYGPKTTCYVTSTSEVMYCPDIGYQYNIKTIKSTRACENTVYDIDGPSPFIYESKENLPTKEKLAADASAGKGDPDVNLIRGINSALDKIEITYCSSSCDLFSRGEPKDDDTVLETPIGYWRLIGAKTQTPVMSPCSATAEWKIKNPTTVCHGANRILVSNEKTNHVCSWNTEKDYIIIEDMCSNSPAEAEADIALIRENISRNKDISIKFWTGDVLSMKPPYTKPVWTIANYSYRRNPGWFSKVALTSDMVHTPTNLADVLTSMVEEAKQEVSYNHTASRSVKTLLFEEIGRGVGGVVTGIVSYVCSLFGGLPKLILLFLLIIGGLWILKSAIVAFIIKRQARELFPDEKHVRFSPISSEEDDGTMYMTPTAPKLRPRSKSRQLAALAAGLDI</sequence>
<keyword evidence="1" id="KW-0472">Membrane</keyword>
<feature type="transmembrane region" description="Helical" evidence="1">
    <location>
        <begin position="560"/>
        <end position="583"/>
    </location>
</feature>
<dbReference type="EMBL" id="MT185675">
    <property type="protein sequence ID" value="QJQ80126.1"/>
    <property type="molecule type" value="Viral_cRNA"/>
</dbReference>
<keyword evidence="1" id="KW-1133">Transmembrane helix</keyword>
<dbReference type="KEGG" id="vg:80536960"/>
<proteinExistence type="predicted"/>
<accession>A0AAE7ADG3</accession>
<dbReference type="GeneID" id="80536960"/>